<keyword evidence="3" id="KW-1185">Reference proteome</keyword>
<accession>A0A5J9TKJ2</accession>
<reference evidence="2 3" key="1">
    <citation type="journal article" date="2019" name="Sci. Rep.">
        <title>A high-quality genome of Eragrostis curvula grass provides insights into Poaceae evolution and supports new strategies to enhance forage quality.</title>
        <authorList>
            <person name="Carballo J."/>
            <person name="Santos B.A.C.M."/>
            <person name="Zappacosta D."/>
            <person name="Garbus I."/>
            <person name="Selva J.P."/>
            <person name="Gallo C.A."/>
            <person name="Diaz A."/>
            <person name="Albertini E."/>
            <person name="Caccamo M."/>
            <person name="Echenique V."/>
        </authorList>
    </citation>
    <scope>NUCLEOTIDE SEQUENCE [LARGE SCALE GENOMIC DNA]</scope>
    <source>
        <strain evidence="3">cv. Victoria</strain>
        <tissue evidence="2">Leaf</tissue>
    </source>
</reference>
<evidence type="ECO:0000313" key="3">
    <source>
        <dbReference type="Proteomes" id="UP000324897"/>
    </source>
</evidence>
<evidence type="ECO:0000313" key="2">
    <source>
        <dbReference type="EMBL" id="TVU11201.1"/>
    </source>
</evidence>
<feature type="region of interest" description="Disordered" evidence="1">
    <location>
        <begin position="100"/>
        <end position="129"/>
    </location>
</feature>
<feature type="non-terminal residue" evidence="2">
    <location>
        <position position="1"/>
    </location>
</feature>
<organism evidence="2 3">
    <name type="scientific">Eragrostis curvula</name>
    <name type="common">weeping love grass</name>
    <dbReference type="NCBI Taxonomy" id="38414"/>
    <lineage>
        <taxon>Eukaryota</taxon>
        <taxon>Viridiplantae</taxon>
        <taxon>Streptophyta</taxon>
        <taxon>Embryophyta</taxon>
        <taxon>Tracheophyta</taxon>
        <taxon>Spermatophyta</taxon>
        <taxon>Magnoliopsida</taxon>
        <taxon>Liliopsida</taxon>
        <taxon>Poales</taxon>
        <taxon>Poaceae</taxon>
        <taxon>PACMAD clade</taxon>
        <taxon>Chloridoideae</taxon>
        <taxon>Eragrostideae</taxon>
        <taxon>Eragrostidinae</taxon>
        <taxon>Eragrostis</taxon>
    </lineage>
</organism>
<dbReference type="Proteomes" id="UP000324897">
    <property type="component" value="Chromosome 3"/>
</dbReference>
<proteinExistence type="predicted"/>
<comment type="caution">
    <text evidence="2">The sequence shown here is derived from an EMBL/GenBank/DDBJ whole genome shotgun (WGS) entry which is preliminary data.</text>
</comment>
<name>A0A5J9TKJ2_9POAL</name>
<dbReference type="Gramene" id="TVU11201">
    <property type="protein sequence ID" value="TVU11201"/>
    <property type="gene ID" value="EJB05_44772"/>
</dbReference>
<feature type="compositionally biased region" description="Basic and acidic residues" evidence="1">
    <location>
        <begin position="351"/>
        <end position="392"/>
    </location>
</feature>
<feature type="region of interest" description="Disordered" evidence="1">
    <location>
        <begin position="350"/>
        <end position="392"/>
    </location>
</feature>
<evidence type="ECO:0000256" key="1">
    <source>
        <dbReference type="SAM" id="MobiDB-lite"/>
    </source>
</evidence>
<feature type="region of interest" description="Disordered" evidence="1">
    <location>
        <begin position="218"/>
        <end position="246"/>
    </location>
</feature>
<gene>
    <name evidence="2" type="ORF">EJB05_44772</name>
</gene>
<dbReference type="AlphaFoldDB" id="A0A5J9TKJ2"/>
<protein>
    <submittedName>
        <fullName evidence="2">Uncharacterized protein</fullName>
    </submittedName>
</protein>
<feature type="compositionally biased region" description="Low complexity" evidence="1">
    <location>
        <begin position="218"/>
        <end position="242"/>
    </location>
</feature>
<dbReference type="EMBL" id="RWGY01000039">
    <property type="protein sequence ID" value="TVU11201.1"/>
    <property type="molecule type" value="Genomic_DNA"/>
</dbReference>
<sequence>MTTVASPTAPSAVVTSASVAVAATAAAPTAASEVSPAVATVVATAAAVSATATSSALPVAVTPSPESAGTAAVPATAVSEAIAAVMTMAPSAGTTAAAASALSGKRARDEAGSSAGPTPKRQPFRGPLQVLPRKQLLRSSGVLGTALGSAASAAAQAASVAAPAASTAAPAASVAAPAVSMTAPAASMAAPVASMVAPAASTSAEAAPVVAALTGTGSSALSGPSGPRLSSTTPPLPQSTSGAPTDVDVLRVQGPDGQERVLNEPAERQLWAVLGQNQGQAIYALETALRAIKAMGAPTQELSKLSRAKSNCIRFQESERVRLDEEGQAVVEQATQAMREADQAKLALAGAEERATAAEKRAEEAERRAEAAEKKAEKAEEDAAKAREAADSERVLRRTSSELVSQLTARVAGLEKEVDALKADLEVARGENTQLERLRIGAELLVDELQVPQPDGTTTLEARLLSISNRFGALRRESFEAGVFWTLVMEQTHYGDSLDLEGLSLGMVPGFSDEEMEELKKKAAPVAATLAGLLASFAFPLPSPPSDE</sequence>